<evidence type="ECO:0000256" key="2">
    <source>
        <dbReference type="ARBA" id="ARBA00023163"/>
    </source>
</evidence>
<keyword evidence="6" id="KW-1185">Reference proteome</keyword>
<dbReference type="PANTHER" id="PTHR34580">
    <property type="match status" value="1"/>
</dbReference>
<proteinExistence type="predicted"/>
<dbReference type="InterPro" id="IPR036388">
    <property type="entry name" value="WH-like_DNA-bd_sf"/>
</dbReference>
<dbReference type="InterPro" id="IPR026881">
    <property type="entry name" value="WYL_dom"/>
</dbReference>
<evidence type="ECO:0000313" key="6">
    <source>
        <dbReference type="Proteomes" id="UP001181355"/>
    </source>
</evidence>
<accession>A0ABY9RI74</accession>
<dbReference type="Pfam" id="PF08279">
    <property type="entry name" value="HTH_11"/>
    <property type="match status" value="1"/>
</dbReference>
<dbReference type="InterPro" id="IPR013196">
    <property type="entry name" value="HTH_11"/>
</dbReference>
<organism evidence="5 6">
    <name type="scientific">Undibacterium cyanobacteriorum</name>
    <dbReference type="NCBI Taxonomy" id="3073561"/>
    <lineage>
        <taxon>Bacteria</taxon>
        <taxon>Pseudomonadati</taxon>
        <taxon>Pseudomonadota</taxon>
        <taxon>Betaproteobacteria</taxon>
        <taxon>Burkholderiales</taxon>
        <taxon>Oxalobacteraceae</taxon>
        <taxon>Undibacterium</taxon>
    </lineage>
</organism>
<dbReference type="InterPro" id="IPR001034">
    <property type="entry name" value="DeoR_HTH"/>
</dbReference>
<feature type="transmembrane region" description="Helical" evidence="3">
    <location>
        <begin position="6"/>
        <end position="27"/>
    </location>
</feature>
<dbReference type="PANTHER" id="PTHR34580:SF1">
    <property type="entry name" value="PROTEIN PAFC"/>
    <property type="match status" value="1"/>
</dbReference>
<keyword evidence="2" id="KW-0804">Transcription</keyword>
<dbReference type="Gene3D" id="1.10.10.10">
    <property type="entry name" value="Winged helix-like DNA-binding domain superfamily/Winged helix DNA-binding domain"/>
    <property type="match status" value="1"/>
</dbReference>
<feature type="domain" description="HTH deoR-type" evidence="4">
    <location>
        <begin position="29"/>
        <end position="84"/>
    </location>
</feature>
<dbReference type="Pfam" id="PF25583">
    <property type="entry name" value="WCX"/>
    <property type="match status" value="1"/>
</dbReference>
<keyword evidence="3" id="KW-0472">Membrane</keyword>
<evidence type="ECO:0000256" key="3">
    <source>
        <dbReference type="SAM" id="Phobius"/>
    </source>
</evidence>
<dbReference type="InterPro" id="IPR057727">
    <property type="entry name" value="WCX_dom"/>
</dbReference>
<dbReference type="EMBL" id="CP133720">
    <property type="protein sequence ID" value="WMW80900.1"/>
    <property type="molecule type" value="Genomic_DNA"/>
</dbReference>
<keyword evidence="3" id="KW-0812">Transmembrane</keyword>
<keyword evidence="3" id="KW-1133">Transmembrane helix</keyword>
<dbReference type="PROSITE" id="PS51000">
    <property type="entry name" value="HTH_DEOR_2"/>
    <property type="match status" value="1"/>
</dbReference>
<dbReference type="InterPro" id="IPR036390">
    <property type="entry name" value="WH_DNA-bd_sf"/>
</dbReference>
<dbReference type="InterPro" id="IPR028349">
    <property type="entry name" value="PafC-like"/>
</dbReference>
<sequence length="367" mass="41727">MLTVYVMNYLFLAFLFFIDGLVWFSCFMRASRLLSILILLQLQGRVRAQALADEFEVSLRSIYRDIDELSAAGIPIQSERGPNGGFQLMEGYRQTVGNFEYQEAEALCLIGLPGPAMALGMQQAATHAKRKVQSLLPPSLRQQSDAMAKMFHLDVSDWYQSQTPLPELPKLARALVERRQLAIRYESWTAVRSWTLEGLGLVLKAGTWYLVARGSSQKGKPAKVRTFKVANINTLEILEQRYTPPEEFDLALYWDDAMQTFERQLRGKIATIELDQATLTTLASTAEYARIAAREALPLKGKPDRFLLQLPYENDLQGARLMLSLGGDFEVLEPISLRQQIHQLAARYYQLHCELHPELHTSSKKKR</sequence>
<dbReference type="PROSITE" id="PS52050">
    <property type="entry name" value="WYL"/>
    <property type="match status" value="1"/>
</dbReference>
<gene>
    <name evidence="5" type="ORF">RF679_01135</name>
</gene>
<dbReference type="RefSeq" id="WP_309482391.1">
    <property type="nucleotide sequence ID" value="NZ_CP133720.1"/>
</dbReference>
<protein>
    <submittedName>
        <fullName evidence="5">YafY family protein</fullName>
    </submittedName>
</protein>
<dbReference type="InterPro" id="IPR051534">
    <property type="entry name" value="CBASS_pafABC_assoc_protein"/>
</dbReference>
<evidence type="ECO:0000313" key="5">
    <source>
        <dbReference type="EMBL" id="WMW80900.1"/>
    </source>
</evidence>
<name>A0ABY9RI74_9BURK</name>
<dbReference type="Pfam" id="PF13280">
    <property type="entry name" value="WYL"/>
    <property type="match status" value="1"/>
</dbReference>
<evidence type="ECO:0000256" key="1">
    <source>
        <dbReference type="ARBA" id="ARBA00023015"/>
    </source>
</evidence>
<dbReference type="SUPFAM" id="SSF46785">
    <property type="entry name" value="Winged helix' DNA-binding domain"/>
    <property type="match status" value="1"/>
</dbReference>
<dbReference type="PIRSF" id="PIRSF016838">
    <property type="entry name" value="PafC"/>
    <property type="match status" value="1"/>
</dbReference>
<reference evidence="5" key="1">
    <citation type="submission" date="2023-09" db="EMBL/GenBank/DDBJ databases">
        <title>Undibacterium sp. 20NA77.5 isolated from freshwater.</title>
        <authorList>
            <person name="Le V."/>
            <person name="Ko S.-R."/>
            <person name="Ahn C.-Y."/>
            <person name="Oh H.-M."/>
        </authorList>
    </citation>
    <scope>NUCLEOTIDE SEQUENCE</scope>
    <source>
        <strain evidence="5">20NA77.5</strain>
    </source>
</reference>
<keyword evidence="1" id="KW-0805">Transcription regulation</keyword>
<dbReference type="Proteomes" id="UP001181355">
    <property type="component" value="Chromosome"/>
</dbReference>
<evidence type="ECO:0000259" key="4">
    <source>
        <dbReference type="PROSITE" id="PS51000"/>
    </source>
</evidence>